<protein>
    <submittedName>
        <fullName evidence="3">VanZ family protein</fullName>
    </submittedName>
</protein>
<keyword evidence="1" id="KW-1133">Transmembrane helix</keyword>
<gene>
    <name evidence="3" type="ORF">GCM10007216_15350</name>
</gene>
<evidence type="ECO:0000313" key="3">
    <source>
        <dbReference type="EMBL" id="GGC85556.1"/>
    </source>
</evidence>
<dbReference type="EMBL" id="BMCJ01000002">
    <property type="protein sequence ID" value="GGC85556.1"/>
    <property type="molecule type" value="Genomic_DNA"/>
</dbReference>
<feature type="transmembrane region" description="Helical" evidence="1">
    <location>
        <begin position="74"/>
        <end position="91"/>
    </location>
</feature>
<dbReference type="RefSeq" id="WP_229717843.1">
    <property type="nucleotide sequence ID" value="NZ_BMCJ01000002.1"/>
</dbReference>
<dbReference type="PIRSF" id="PIRSF019083">
    <property type="entry name" value="UCP019083_VanZ"/>
    <property type="match status" value="1"/>
</dbReference>
<evidence type="ECO:0000256" key="1">
    <source>
        <dbReference type="SAM" id="Phobius"/>
    </source>
</evidence>
<keyword evidence="1" id="KW-0472">Membrane</keyword>
<keyword evidence="1" id="KW-0812">Transmembrane</keyword>
<dbReference type="NCBIfam" id="NF037970">
    <property type="entry name" value="vanZ_1"/>
    <property type="match status" value="1"/>
</dbReference>
<accession>A0ABQ1NXT5</accession>
<organism evidence="3 4">
    <name type="scientific">Thalassobacillus devorans</name>
    <dbReference type="NCBI Taxonomy" id="279813"/>
    <lineage>
        <taxon>Bacteria</taxon>
        <taxon>Bacillati</taxon>
        <taxon>Bacillota</taxon>
        <taxon>Bacilli</taxon>
        <taxon>Bacillales</taxon>
        <taxon>Bacillaceae</taxon>
        <taxon>Thalassobacillus</taxon>
    </lineage>
</organism>
<proteinExistence type="predicted"/>
<evidence type="ECO:0000259" key="2">
    <source>
        <dbReference type="Pfam" id="PF04892"/>
    </source>
</evidence>
<dbReference type="InterPro" id="IPR016747">
    <property type="entry name" value="Phosphotransbutyrylase"/>
</dbReference>
<evidence type="ECO:0000313" key="4">
    <source>
        <dbReference type="Proteomes" id="UP000619534"/>
    </source>
</evidence>
<name>A0ABQ1NXT5_9BACI</name>
<keyword evidence="4" id="KW-1185">Reference proteome</keyword>
<sequence>MRYWVWPFLWMAIIFYSSSQPYQDQDIKPMLSDYINLSFLNPFLAPVHFTYHHSEVSLEALGAAGLVEFFIRKGAHVTVFLILTLLFYYSLRKSTSLTNKMVIITAWILTVVYAAFDEWHQGMTPNRTPYFGDVLLDTTGATIAVGILFIVSSLRKSGK</sequence>
<dbReference type="InterPro" id="IPR006976">
    <property type="entry name" value="VanZ-like"/>
</dbReference>
<dbReference type="Proteomes" id="UP000619534">
    <property type="component" value="Unassembled WGS sequence"/>
</dbReference>
<feature type="transmembrane region" description="Helical" evidence="1">
    <location>
        <begin position="98"/>
        <end position="116"/>
    </location>
</feature>
<comment type="caution">
    <text evidence="3">The sequence shown here is derived from an EMBL/GenBank/DDBJ whole genome shotgun (WGS) entry which is preliminary data.</text>
</comment>
<feature type="transmembrane region" description="Helical" evidence="1">
    <location>
        <begin position="136"/>
        <end position="154"/>
    </location>
</feature>
<feature type="domain" description="VanZ-like" evidence="2">
    <location>
        <begin position="4"/>
        <end position="151"/>
    </location>
</feature>
<reference evidence="4" key="1">
    <citation type="journal article" date="2019" name="Int. J. Syst. Evol. Microbiol.">
        <title>The Global Catalogue of Microorganisms (GCM) 10K type strain sequencing project: providing services to taxonomists for standard genome sequencing and annotation.</title>
        <authorList>
            <consortium name="The Broad Institute Genomics Platform"/>
            <consortium name="The Broad Institute Genome Sequencing Center for Infectious Disease"/>
            <person name="Wu L."/>
            <person name="Ma J."/>
        </authorList>
    </citation>
    <scope>NUCLEOTIDE SEQUENCE [LARGE SCALE GENOMIC DNA]</scope>
    <source>
        <strain evidence="4">CCM 7282</strain>
    </source>
</reference>
<dbReference type="Pfam" id="PF04892">
    <property type="entry name" value="VanZ"/>
    <property type="match status" value="1"/>
</dbReference>